<dbReference type="Proteomes" id="UP001633002">
    <property type="component" value="Unassembled WGS sequence"/>
</dbReference>
<protein>
    <recommendedName>
        <fullName evidence="3">Nuclease HARBI1</fullName>
    </recommendedName>
</protein>
<evidence type="ECO:0000313" key="1">
    <source>
        <dbReference type="EMBL" id="KAL3693836.1"/>
    </source>
</evidence>
<gene>
    <name evidence="1" type="ORF">R1sor_007487</name>
</gene>
<name>A0ABD3HUS0_9MARC</name>
<reference evidence="1 2" key="1">
    <citation type="submission" date="2024-09" db="EMBL/GenBank/DDBJ databases">
        <title>Chromosome-scale assembly of Riccia sorocarpa.</title>
        <authorList>
            <person name="Paukszto L."/>
        </authorList>
    </citation>
    <scope>NUCLEOTIDE SEQUENCE [LARGE SCALE GENOMIC DNA]</scope>
    <source>
        <strain evidence="1">LP-2024</strain>
        <tissue evidence="1">Aerial parts of the thallus</tissue>
    </source>
</reference>
<accession>A0ABD3HUS0</accession>
<proteinExistence type="predicted"/>
<dbReference type="AlphaFoldDB" id="A0ABD3HUS0"/>
<evidence type="ECO:0000313" key="2">
    <source>
        <dbReference type="Proteomes" id="UP001633002"/>
    </source>
</evidence>
<sequence>MCQQLATVIATTVTGVTVLLQQLLLSSLDNIQDLLRLDFTMSRLLTAWVDIEIASGNYMEDSDRWWVKQWSLIWFDYYLMHSYENSRSISCLRMPQRIFKLIVPPSVCRADTRYRKAVPPEVRIAATIFRLATGSSYFNTAERFGVGFSTVQEFMPEVVRAIIRILGPVYLKWPSSTELQGVAKNIKDI</sequence>
<dbReference type="EMBL" id="JBJQOH010000003">
    <property type="protein sequence ID" value="KAL3693836.1"/>
    <property type="molecule type" value="Genomic_DNA"/>
</dbReference>
<organism evidence="1 2">
    <name type="scientific">Riccia sorocarpa</name>
    <dbReference type="NCBI Taxonomy" id="122646"/>
    <lineage>
        <taxon>Eukaryota</taxon>
        <taxon>Viridiplantae</taxon>
        <taxon>Streptophyta</taxon>
        <taxon>Embryophyta</taxon>
        <taxon>Marchantiophyta</taxon>
        <taxon>Marchantiopsida</taxon>
        <taxon>Marchantiidae</taxon>
        <taxon>Marchantiales</taxon>
        <taxon>Ricciaceae</taxon>
        <taxon>Riccia</taxon>
    </lineage>
</organism>
<keyword evidence="2" id="KW-1185">Reference proteome</keyword>
<comment type="caution">
    <text evidence="1">The sequence shown here is derived from an EMBL/GenBank/DDBJ whole genome shotgun (WGS) entry which is preliminary data.</text>
</comment>
<evidence type="ECO:0008006" key="3">
    <source>
        <dbReference type="Google" id="ProtNLM"/>
    </source>
</evidence>